<protein>
    <submittedName>
        <fullName evidence="1">Uncharacterized protein</fullName>
    </submittedName>
</protein>
<evidence type="ECO:0000313" key="2">
    <source>
        <dbReference type="Proteomes" id="UP001651690"/>
    </source>
</evidence>
<name>A0ABT1M4F4_9MYCO</name>
<dbReference type="Proteomes" id="UP001651690">
    <property type="component" value="Unassembled WGS sequence"/>
</dbReference>
<dbReference type="EMBL" id="JANDBD010000007">
    <property type="protein sequence ID" value="MCP9274039.1"/>
    <property type="molecule type" value="Genomic_DNA"/>
</dbReference>
<accession>A0ABT1M4F4</accession>
<proteinExistence type="predicted"/>
<keyword evidence="2" id="KW-1185">Reference proteome</keyword>
<evidence type="ECO:0000313" key="1">
    <source>
        <dbReference type="EMBL" id="MCP9274039.1"/>
    </source>
</evidence>
<dbReference type="RefSeq" id="WP_255061385.1">
    <property type="nucleotide sequence ID" value="NZ_JANDBD010000007.1"/>
</dbReference>
<gene>
    <name evidence="1" type="ORF">NM203_17765</name>
</gene>
<reference evidence="1 2" key="1">
    <citation type="submission" date="2022-06" db="EMBL/GenBank/DDBJ databases">
        <title>Mycolicibacterium sp. CAU 1645 isolated from seawater.</title>
        <authorList>
            <person name="Kim W."/>
        </authorList>
    </citation>
    <scope>NUCLEOTIDE SEQUENCE [LARGE SCALE GENOMIC DNA]</scope>
    <source>
        <strain evidence="1 2">CAU 1645</strain>
    </source>
</reference>
<comment type="caution">
    <text evidence="1">The sequence shown here is derived from an EMBL/GenBank/DDBJ whole genome shotgun (WGS) entry which is preliminary data.</text>
</comment>
<sequence length="51" mass="5975">MIAQESLFNWQRIRIARVEATQPDHLQQVLDDARELLARQLAEDDAMIQRA</sequence>
<organism evidence="1 2">
    <name type="scientific">Mycolicibacterium arenosum</name>
    <dbReference type="NCBI Taxonomy" id="2952157"/>
    <lineage>
        <taxon>Bacteria</taxon>
        <taxon>Bacillati</taxon>
        <taxon>Actinomycetota</taxon>
        <taxon>Actinomycetes</taxon>
        <taxon>Mycobacteriales</taxon>
        <taxon>Mycobacteriaceae</taxon>
        <taxon>Mycolicibacterium</taxon>
    </lineage>
</organism>